<proteinExistence type="predicted"/>
<feature type="region of interest" description="Disordered" evidence="1">
    <location>
        <begin position="1"/>
        <end position="30"/>
    </location>
</feature>
<dbReference type="OrthoDB" id="6276852at2759"/>
<dbReference type="AlphaFoldDB" id="A0A8J1Y0S3"/>
<protein>
    <submittedName>
        <fullName evidence="2">Uncharacterized protein</fullName>
    </submittedName>
</protein>
<feature type="compositionally biased region" description="Polar residues" evidence="1">
    <location>
        <begin position="1"/>
        <end position="13"/>
    </location>
</feature>
<dbReference type="EMBL" id="CAIIXF020000001">
    <property type="protein sequence ID" value="CAH1772952.1"/>
    <property type="molecule type" value="Genomic_DNA"/>
</dbReference>
<evidence type="ECO:0000313" key="2">
    <source>
        <dbReference type="EMBL" id="CAH1772952.1"/>
    </source>
</evidence>
<sequence>MSSMPRPYSSASHPRQDTRGPWRGFAGGDFTHPTEHKPMVIDIIGCHREVTVCGHIELLRRLPIRHRNHLQLMETYSREPGNYEGRHSEYYDSHAKLLDYGHGYIALRLYDDITRPELGEFLLGKGWKMIGFAANKDGNKTIITEKWCNIRDH</sequence>
<dbReference type="Proteomes" id="UP000749559">
    <property type="component" value="Unassembled WGS sequence"/>
</dbReference>
<reference evidence="2" key="1">
    <citation type="submission" date="2022-03" db="EMBL/GenBank/DDBJ databases">
        <authorList>
            <person name="Martin C."/>
        </authorList>
    </citation>
    <scope>NUCLEOTIDE SEQUENCE</scope>
</reference>
<evidence type="ECO:0000256" key="1">
    <source>
        <dbReference type="SAM" id="MobiDB-lite"/>
    </source>
</evidence>
<organism evidence="2 3">
    <name type="scientific">Owenia fusiformis</name>
    <name type="common">Polychaete worm</name>
    <dbReference type="NCBI Taxonomy" id="6347"/>
    <lineage>
        <taxon>Eukaryota</taxon>
        <taxon>Metazoa</taxon>
        <taxon>Spiralia</taxon>
        <taxon>Lophotrochozoa</taxon>
        <taxon>Annelida</taxon>
        <taxon>Polychaeta</taxon>
        <taxon>Sedentaria</taxon>
        <taxon>Canalipalpata</taxon>
        <taxon>Sabellida</taxon>
        <taxon>Oweniida</taxon>
        <taxon>Oweniidae</taxon>
        <taxon>Owenia</taxon>
    </lineage>
</organism>
<accession>A0A8J1Y0S3</accession>
<keyword evidence="3" id="KW-1185">Reference proteome</keyword>
<evidence type="ECO:0000313" key="3">
    <source>
        <dbReference type="Proteomes" id="UP000749559"/>
    </source>
</evidence>
<comment type="caution">
    <text evidence="2">The sequence shown here is derived from an EMBL/GenBank/DDBJ whole genome shotgun (WGS) entry which is preliminary data.</text>
</comment>
<gene>
    <name evidence="2" type="ORF">OFUS_LOCUS620</name>
</gene>
<name>A0A8J1Y0S3_OWEFU</name>